<proteinExistence type="predicted"/>
<dbReference type="EMBL" id="MGAC01000035">
    <property type="protein sequence ID" value="OGK37637.1"/>
    <property type="molecule type" value="Genomic_DNA"/>
</dbReference>
<reference evidence="1 2" key="1">
    <citation type="journal article" date="2016" name="Nat. Commun.">
        <title>Thousands of microbial genomes shed light on interconnected biogeochemical processes in an aquifer system.</title>
        <authorList>
            <person name="Anantharaman K."/>
            <person name="Brown C.T."/>
            <person name="Hug L.A."/>
            <person name="Sharon I."/>
            <person name="Castelle C.J."/>
            <person name="Probst A.J."/>
            <person name="Thomas B.C."/>
            <person name="Singh A."/>
            <person name="Wilkins M.J."/>
            <person name="Karaoz U."/>
            <person name="Brodie E.L."/>
            <person name="Williams K.H."/>
            <person name="Hubbard S.S."/>
            <person name="Banfield J.F."/>
        </authorList>
    </citation>
    <scope>NUCLEOTIDE SEQUENCE [LARGE SCALE GENOMIC DNA]</scope>
</reference>
<comment type="caution">
    <text evidence="1">The sequence shown here is derived from an EMBL/GenBank/DDBJ whole genome shotgun (WGS) entry which is preliminary data.</text>
</comment>
<dbReference type="SUPFAM" id="SSF109604">
    <property type="entry name" value="HD-domain/PDEase-like"/>
    <property type="match status" value="1"/>
</dbReference>
<dbReference type="Proteomes" id="UP000176803">
    <property type="component" value="Unassembled WGS sequence"/>
</dbReference>
<evidence type="ECO:0000313" key="1">
    <source>
        <dbReference type="EMBL" id="OGK37637.1"/>
    </source>
</evidence>
<protein>
    <submittedName>
        <fullName evidence="1">Uncharacterized protein</fullName>
    </submittedName>
</protein>
<name>A0A1F7I2Q2_9BACT</name>
<organism evidence="1 2">
    <name type="scientific">Candidatus Roizmanbacteria bacterium RIFCSPHIGHO2_12_FULL_41_11</name>
    <dbReference type="NCBI Taxonomy" id="1802052"/>
    <lineage>
        <taxon>Bacteria</taxon>
        <taxon>Candidatus Roizmaniibacteriota</taxon>
    </lineage>
</organism>
<dbReference type="AlphaFoldDB" id="A0A1F7I2Q2"/>
<gene>
    <name evidence="1" type="ORF">A3F03_03770</name>
</gene>
<evidence type="ECO:0000313" key="2">
    <source>
        <dbReference type="Proteomes" id="UP000176803"/>
    </source>
</evidence>
<dbReference type="Gene3D" id="1.10.3210.10">
    <property type="entry name" value="Hypothetical protein af1432"/>
    <property type="match status" value="1"/>
</dbReference>
<accession>A0A1F7I2Q2</accession>
<sequence length="489" mass="56407">MPLSLEQGRFRTTLPWFFPALFFLIPTRLETFRRLSRAPYEFVNEETLEKVRIPSFLAKSTGVNPKDSKYSADPFYPYLASRAKPLFDNILNRTECPVIPNDPHSHQMFYFLGYPDERSFLNGTEKAPSIWGNIAAILDEYQIDIAELEPYRQFAQQCYTNGAQKKRHSGENYICHPLRMIWHYVSKLHHQQAAVSPQRIRNTIQTMLLHDILEDDQLNCTFTPTQQTAEVLLEAENPKNHFYQGIILPAELKKTLEALMADDYRTYLQKPITDPTGIAAEVKRFDRLDNLLTVFKTSWVKVYKKAVETAASMTAIEWTAEFSHDFAGNHRKFKQLVKTGEDRHIFVVSTIADAVDYMLIAKLSRQLQDACVKTYPDISWEDGALQARLEKKLERQWLNPATAGRDLPELLSLKTHLADQYTGDPTLGSSPFGYPEIAGYVARASQILNKVHHAPVAVGQPYDYWQNDTFLEALPREMRRILEFYFGRN</sequence>